<name>A0AA42Q221_9BURK</name>
<evidence type="ECO:0000256" key="1">
    <source>
        <dbReference type="SAM" id="MobiDB-lite"/>
    </source>
</evidence>
<proteinExistence type="predicted"/>
<evidence type="ECO:0000313" key="2">
    <source>
        <dbReference type="EMBL" id="MDH1335827.1"/>
    </source>
</evidence>
<protein>
    <submittedName>
        <fullName evidence="2">DUF1064 domain-containing protein</fullName>
    </submittedName>
</protein>
<feature type="region of interest" description="Disordered" evidence="1">
    <location>
        <begin position="52"/>
        <end position="82"/>
    </location>
</feature>
<dbReference type="InterPro" id="IPR009414">
    <property type="entry name" value="DUF1064"/>
</dbReference>
<evidence type="ECO:0000313" key="3">
    <source>
        <dbReference type="Proteomes" id="UP001161065"/>
    </source>
</evidence>
<dbReference type="RefSeq" id="WP_280008703.1">
    <property type="nucleotide sequence ID" value="NZ_JAOCEK010000015.1"/>
</dbReference>
<organism evidence="2 3">
    <name type="scientific">Comamonas thiooxydans</name>
    <dbReference type="NCBI Taxonomy" id="363952"/>
    <lineage>
        <taxon>Bacteria</taxon>
        <taxon>Pseudomonadati</taxon>
        <taxon>Pseudomonadota</taxon>
        <taxon>Betaproteobacteria</taxon>
        <taxon>Burkholderiales</taxon>
        <taxon>Comamonadaceae</taxon>
        <taxon>Comamonas</taxon>
    </lineage>
</organism>
<gene>
    <name evidence="2" type="ORF">N5D63_16910</name>
</gene>
<accession>A0AA42Q221</accession>
<dbReference type="EMBL" id="JAOCEK010000015">
    <property type="protein sequence ID" value="MDH1335827.1"/>
    <property type="molecule type" value="Genomic_DNA"/>
</dbReference>
<dbReference type="Pfam" id="PF06356">
    <property type="entry name" value="DUF1064"/>
    <property type="match status" value="1"/>
</dbReference>
<dbReference type="Proteomes" id="UP001161065">
    <property type="component" value="Unassembled WGS sequence"/>
</dbReference>
<reference evidence="2" key="1">
    <citation type="submission" date="2022-09" db="EMBL/GenBank/DDBJ databases">
        <title>Intensive care unit water sources are persistently colonized with multi-drug resistant bacteria and are the site of extensive horizontal gene transfer of antibiotic resistance genes.</title>
        <authorList>
            <person name="Diorio-Toth L."/>
        </authorList>
    </citation>
    <scope>NUCLEOTIDE SEQUENCE</scope>
    <source>
        <strain evidence="2">GD03832</strain>
    </source>
</reference>
<dbReference type="AlphaFoldDB" id="A0AA42Q221"/>
<comment type="caution">
    <text evidence="2">The sequence shown here is derived from an EMBL/GenBank/DDBJ whole genome shotgun (WGS) entry which is preliminary data.</text>
</comment>
<feature type="region of interest" description="Disordered" evidence="1">
    <location>
        <begin position="1"/>
        <end position="22"/>
    </location>
</feature>
<sequence length="186" mass="19796">MNAKRFTNALPRSQGPSGAAGNDAGVVALLKAKGFGVGRGIRDTWARPVAGNAGGGASRAQAPGVQAAPKRSGAGGAKYGNKKTVTPDGVKFDSRAEARRWGHLCMQLRAGEISELRRQVAYELVPAVKFADASRVKPAIRYVADFVYVEKGVEVIEDVKGVLTAEFKLKRHLMKALLGLEVRLVK</sequence>